<dbReference type="GO" id="GO:0003677">
    <property type="term" value="F:DNA binding"/>
    <property type="evidence" value="ECO:0007669"/>
    <property type="project" value="InterPro"/>
</dbReference>
<name>A0A3R7CK15_9LACO</name>
<evidence type="ECO:0000313" key="4">
    <source>
        <dbReference type="Proteomes" id="UP000284109"/>
    </source>
</evidence>
<dbReference type="SUPFAM" id="SSF48452">
    <property type="entry name" value="TPR-like"/>
    <property type="match status" value="1"/>
</dbReference>
<dbReference type="PROSITE" id="PS50943">
    <property type="entry name" value="HTH_CROC1"/>
    <property type="match status" value="1"/>
</dbReference>
<evidence type="ECO:0000259" key="1">
    <source>
        <dbReference type="PROSITE" id="PS50943"/>
    </source>
</evidence>
<proteinExistence type="predicted"/>
<dbReference type="EMBL" id="QOCS01000024">
    <property type="protein sequence ID" value="RHW44868.1"/>
    <property type="molecule type" value="Genomic_DNA"/>
</dbReference>
<keyword evidence="4" id="KW-1185">Reference proteome</keyword>
<gene>
    <name evidence="3" type="ORF">DS831_04170</name>
    <name evidence="2" type="ORF">DS832_08585</name>
</gene>
<dbReference type="RefSeq" id="WP_118900695.1">
    <property type="nucleotide sequence ID" value="NZ_JBHLWZ010000022.1"/>
</dbReference>
<dbReference type="Proteomes" id="UP000284822">
    <property type="component" value="Unassembled WGS sequence"/>
</dbReference>
<evidence type="ECO:0000313" key="3">
    <source>
        <dbReference type="EMBL" id="RHW51225.1"/>
    </source>
</evidence>
<evidence type="ECO:0000313" key="2">
    <source>
        <dbReference type="EMBL" id="RHW44868.1"/>
    </source>
</evidence>
<dbReference type="Pfam" id="PF12844">
    <property type="entry name" value="HTH_19"/>
    <property type="match status" value="1"/>
</dbReference>
<dbReference type="InterPro" id="IPR053163">
    <property type="entry name" value="HTH-type_regulator_Rgg"/>
</dbReference>
<dbReference type="Gene3D" id="1.25.40.10">
    <property type="entry name" value="Tetratricopeptide repeat domain"/>
    <property type="match status" value="1"/>
</dbReference>
<accession>A0A3R7CK15</accession>
<dbReference type="EMBL" id="QOCR01000002">
    <property type="protein sequence ID" value="RHW51225.1"/>
    <property type="molecule type" value="Genomic_DNA"/>
</dbReference>
<dbReference type="PANTHER" id="PTHR37038:SF14">
    <property type="entry name" value="TRANSCRIPTIONAL ACTIVATOR"/>
    <property type="match status" value="1"/>
</dbReference>
<dbReference type="InterPro" id="IPR010982">
    <property type="entry name" value="Lambda_DNA-bd_dom_sf"/>
</dbReference>
<dbReference type="SMART" id="SM00530">
    <property type="entry name" value="HTH_XRE"/>
    <property type="match status" value="1"/>
</dbReference>
<dbReference type="InterPro" id="IPR001387">
    <property type="entry name" value="Cro/C1-type_HTH"/>
</dbReference>
<dbReference type="CDD" id="cd00093">
    <property type="entry name" value="HTH_XRE"/>
    <property type="match status" value="1"/>
</dbReference>
<comment type="caution">
    <text evidence="2">The sequence shown here is derived from an EMBL/GenBank/DDBJ whole genome shotgun (WGS) entry which is preliminary data.</text>
</comment>
<dbReference type="PANTHER" id="PTHR37038">
    <property type="entry name" value="TRANSCRIPTIONAL REGULATOR-RELATED"/>
    <property type="match status" value="1"/>
</dbReference>
<protein>
    <submittedName>
        <fullName evidence="2">XRE family transcriptional regulator</fullName>
    </submittedName>
</protein>
<organism evidence="2 5">
    <name type="scientific">Bombilactobacillus bombi</name>
    <dbReference type="NCBI Taxonomy" id="1303590"/>
    <lineage>
        <taxon>Bacteria</taxon>
        <taxon>Bacillati</taxon>
        <taxon>Bacillota</taxon>
        <taxon>Bacilli</taxon>
        <taxon>Lactobacillales</taxon>
        <taxon>Lactobacillaceae</taxon>
        <taxon>Bombilactobacillus</taxon>
    </lineage>
</organism>
<dbReference type="SUPFAM" id="SSF47413">
    <property type="entry name" value="lambda repressor-like DNA-binding domains"/>
    <property type="match status" value="1"/>
</dbReference>
<evidence type="ECO:0000313" key="5">
    <source>
        <dbReference type="Proteomes" id="UP000284822"/>
    </source>
</evidence>
<dbReference type="OrthoDB" id="1150409at2"/>
<reference evidence="4 5" key="1">
    <citation type="submission" date="2018-07" db="EMBL/GenBank/DDBJ databases">
        <title>Genome sequences of six Lactobacillus spp. isolated from bumble bee guts.</title>
        <authorList>
            <person name="Motta E.V.S."/>
            <person name="Moran N.A."/>
        </authorList>
    </citation>
    <scope>NUCLEOTIDE SEQUENCE [LARGE SCALE GENOMIC DNA]</scope>
    <source>
        <strain evidence="3 4">BI-1.1</strain>
        <strain evidence="2 5">LV-8.1</strain>
    </source>
</reference>
<dbReference type="AlphaFoldDB" id="A0A3R7CK15"/>
<feature type="domain" description="HTH cro/C1-type" evidence="1">
    <location>
        <begin position="9"/>
        <end position="62"/>
    </location>
</feature>
<sequence length="273" mass="31481">MANTLGQTIRAARKNQQLTQKATAQNICAQSMLSAIENDKYVPNAQLLIQLCQRLNINLETLSLSKDYSISQYQSFNQQLEELCNQHQYPKLHQFLKSEETIAAVQSASQTQAYYYYLAVAQWHEQRPVAAIQTLKLSLAQSSKNIVTTLTRLSWASLGWILVNQGQQQIAQKLIKESLQHLELAIYEENQNILFYLAALVYRYLSDFSTAFTFLEQGIDFATRHNSHYLLSNYYYLLAQLAHDSGQPKRQHLALQHQQFLSELFGEKIYHNL</sequence>
<dbReference type="InterPro" id="IPR011990">
    <property type="entry name" value="TPR-like_helical_dom_sf"/>
</dbReference>
<dbReference type="Proteomes" id="UP000284109">
    <property type="component" value="Unassembled WGS sequence"/>
</dbReference>